<reference evidence="1 2" key="1">
    <citation type="submission" date="2014-06" db="EMBL/GenBank/DDBJ databases">
        <title>Evolutionary Origins and Diversification of the Mycorrhizal Mutualists.</title>
        <authorList>
            <consortium name="DOE Joint Genome Institute"/>
            <consortium name="Mycorrhizal Genomics Consortium"/>
            <person name="Kohler A."/>
            <person name="Kuo A."/>
            <person name="Nagy L.G."/>
            <person name="Floudas D."/>
            <person name="Copeland A."/>
            <person name="Barry K.W."/>
            <person name="Cichocki N."/>
            <person name="Veneault-Fourrey C."/>
            <person name="LaButti K."/>
            <person name="Lindquist E.A."/>
            <person name="Lipzen A."/>
            <person name="Lundell T."/>
            <person name="Morin E."/>
            <person name="Murat C."/>
            <person name="Riley R."/>
            <person name="Ohm R."/>
            <person name="Sun H."/>
            <person name="Tunlid A."/>
            <person name="Henrissat B."/>
            <person name="Grigoriev I.V."/>
            <person name="Hibbett D.S."/>
            <person name="Martin F."/>
        </authorList>
    </citation>
    <scope>NUCLEOTIDE SEQUENCE [LARGE SCALE GENOMIC DNA]</scope>
    <source>
        <strain evidence="1 2">SS14</strain>
    </source>
</reference>
<dbReference type="OrthoDB" id="3236755at2759"/>
<evidence type="ECO:0000313" key="2">
    <source>
        <dbReference type="Proteomes" id="UP000054279"/>
    </source>
</evidence>
<proteinExistence type="predicted"/>
<organism evidence="1 2">
    <name type="scientific">Sphaerobolus stellatus (strain SS14)</name>
    <dbReference type="NCBI Taxonomy" id="990650"/>
    <lineage>
        <taxon>Eukaryota</taxon>
        <taxon>Fungi</taxon>
        <taxon>Dikarya</taxon>
        <taxon>Basidiomycota</taxon>
        <taxon>Agaricomycotina</taxon>
        <taxon>Agaricomycetes</taxon>
        <taxon>Phallomycetidae</taxon>
        <taxon>Geastrales</taxon>
        <taxon>Sphaerobolaceae</taxon>
        <taxon>Sphaerobolus</taxon>
    </lineage>
</organism>
<name>A0A0C9TNY2_SPHS4</name>
<dbReference type="HOGENOM" id="CLU_1185683_0_0_1"/>
<dbReference type="EMBL" id="KN837627">
    <property type="protein sequence ID" value="KIJ23609.1"/>
    <property type="molecule type" value="Genomic_DNA"/>
</dbReference>
<dbReference type="Proteomes" id="UP000054279">
    <property type="component" value="Unassembled WGS sequence"/>
</dbReference>
<accession>A0A0C9TNY2</accession>
<protein>
    <submittedName>
        <fullName evidence="1">Uncharacterized protein</fullName>
    </submittedName>
</protein>
<keyword evidence="2" id="KW-1185">Reference proteome</keyword>
<sequence>MAKLHPLIQLIWKQMGDDEKLTKSTLGNELQVQLFAYAHGRYSFNQPLRDSSPLSWWKKFADHPDARLLVVNACHQAIFYLPNSMADERTASTMTWFNSAHRNNQDVSTLIWMVQIQQFYMTQDIPSKPKIVPVVKWRNIDKDLLQRHEEITAEASEIAEDSEDDLEEDEEEALGTVEADGNRGQFICESEINLTSTLLLDAISDDDKISASGVNIVTATPIAPAEPGDDDWNW</sequence>
<evidence type="ECO:0000313" key="1">
    <source>
        <dbReference type="EMBL" id="KIJ23609.1"/>
    </source>
</evidence>
<gene>
    <name evidence="1" type="ORF">M422DRAFT_275772</name>
</gene>
<dbReference type="AlphaFoldDB" id="A0A0C9TNY2"/>